<evidence type="ECO:0000313" key="2">
    <source>
        <dbReference type="EMBL" id="RXW31514.1"/>
    </source>
</evidence>
<dbReference type="OrthoDB" id="26212at2"/>
<accession>A0A4Q2EGM5</accession>
<name>A0A4Q2EGM5_9ACTN</name>
<keyword evidence="2" id="KW-0238">DNA-binding</keyword>
<dbReference type="EMBL" id="PPCV01000008">
    <property type="protein sequence ID" value="RXW31514.1"/>
    <property type="molecule type" value="Genomic_DNA"/>
</dbReference>
<dbReference type="NCBIfam" id="TIGR01764">
    <property type="entry name" value="excise"/>
    <property type="match status" value="1"/>
</dbReference>
<dbReference type="RefSeq" id="WP_129459399.1">
    <property type="nucleotide sequence ID" value="NZ_PPCV01000008.1"/>
</dbReference>
<protein>
    <submittedName>
        <fullName evidence="2">DNA-binding protein</fullName>
    </submittedName>
</protein>
<dbReference type="InterPro" id="IPR010093">
    <property type="entry name" value="SinI_DNA-bd"/>
</dbReference>
<evidence type="ECO:0000313" key="3">
    <source>
        <dbReference type="Proteomes" id="UP000290624"/>
    </source>
</evidence>
<dbReference type="Proteomes" id="UP000290624">
    <property type="component" value="Unassembled WGS sequence"/>
</dbReference>
<dbReference type="InterPro" id="IPR041657">
    <property type="entry name" value="HTH_17"/>
</dbReference>
<dbReference type="Pfam" id="PF12728">
    <property type="entry name" value="HTH_17"/>
    <property type="match status" value="1"/>
</dbReference>
<reference evidence="2 3" key="1">
    <citation type="submission" date="2018-01" db="EMBL/GenBank/DDBJ databases">
        <title>Lactibacter flavus gen. nov., sp. nov., a novel bacterium of the family Propionibacteriaceae isolated from raw milk and dairy products.</title>
        <authorList>
            <person name="Wenning M."/>
            <person name="Breitenwieser F."/>
            <person name="Huptas C."/>
            <person name="von Neubeck M."/>
            <person name="Busse H.-J."/>
            <person name="Scherer S."/>
        </authorList>
    </citation>
    <scope>NUCLEOTIDE SEQUENCE [LARGE SCALE GENOMIC DNA]</scope>
    <source>
        <strain evidence="2 3">VG341</strain>
    </source>
</reference>
<keyword evidence="3" id="KW-1185">Reference proteome</keyword>
<dbReference type="GO" id="GO:0003677">
    <property type="term" value="F:DNA binding"/>
    <property type="evidence" value="ECO:0007669"/>
    <property type="project" value="UniProtKB-KW"/>
</dbReference>
<organism evidence="2 3">
    <name type="scientific">Propioniciclava flava</name>
    <dbReference type="NCBI Taxonomy" id="2072026"/>
    <lineage>
        <taxon>Bacteria</taxon>
        <taxon>Bacillati</taxon>
        <taxon>Actinomycetota</taxon>
        <taxon>Actinomycetes</taxon>
        <taxon>Propionibacteriales</taxon>
        <taxon>Propionibacteriaceae</taxon>
        <taxon>Propioniciclava</taxon>
    </lineage>
</organism>
<sequence length="163" mass="18012">MNTAVQDAATFSPEDQPAADVINFVEALRSRGLDVPESKARLVSRDGEHSIDLPDELYRVLVFAATNIAEGRAVTVAPIEKQLTTQEAAEFLGISRPTLIKFIDQGEIPCTKVGRHRKVRLGDLLDYQRRRAAIRRQALAEMVDIALEHDLYEATSGSAEGIR</sequence>
<dbReference type="InterPro" id="IPR009061">
    <property type="entry name" value="DNA-bd_dom_put_sf"/>
</dbReference>
<feature type="domain" description="Helix-turn-helix" evidence="1">
    <location>
        <begin position="83"/>
        <end position="131"/>
    </location>
</feature>
<dbReference type="SUPFAM" id="SSF46955">
    <property type="entry name" value="Putative DNA-binding domain"/>
    <property type="match status" value="1"/>
</dbReference>
<evidence type="ECO:0000259" key="1">
    <source>
        <dbReference type="Pfam" id="PF12728"/>
    </source>
</evidence>
<proteinExistence type="predicted"/>
<gene>
    <name evidence="2" type="ORF">C1706_11595</name>
</gene>
<dbReference type="AlphaFoldDB" id="A0A4Q2EGM5"/>
<comment type="caution">
    <text evidence="2">The sequence shown here is derived from an EMBL/GenBank/DDBJ whole genome shotgun (WGS) entry which is preliminary data.</text>
</comment>